<keyword evidence="3" id="KW-1185">Reference proteome</keyword>
<evidence type="ECO:0000313" key="2">
    <source>
        <dbReference type="EMBL" id="KAK7311639.1"/>
    </source>
</evidence>
<reference evidence="2 3" key="1">
    <citation type="submission" date="2024-01" db="EMBL/GenBank/DDBJ databases">
        <title>The genomes of 5 underutilized Papilionoideae crops provide insights into root nodulation and disease resistance.</title>
        <authorList>
            <person name="Yuan L."/>
        </authorList>
    </citation>
    <scope>NUCLEOTIDE SEQUENCE [LARGE SCALE GENOMIC DNA]</scope>
    <source>
        <strain evidence="2">LY-2023</strain>
        <tissue evidence="2">Leaf</tissue>
    </source>
</reference>
<dbReference type="Proteomes" id="UP001359559">
    <property type="component" value="Unassembled WGS sequence"/>
</dbReference>
<dbReference type="AlphaFoldDB" id="A0AAN9K7F9"/>
<feature type="region of interest" description="Disordered" evidence="1">
    <location>
        <begin position="1"/>
        <end position="109"/>
    </location>
</feature>
<dbReference type="EMBL" id="JAYKXN010000002">
    <property type="protein sequence ID" value="KAK7311639.1"/>
    <property type="molecule type" value="Genomic_DNA"/>
</dbReference>
<accession>A0AAN9K7F9</accession>
<comment type="caution">
    <text evidence="2">The sequence shown here is derived from an EMBL/GenBank/DDBJ whole genome shotgun (WGS) entry which is preliminary data.</text>
</comment>
<evidence type="ECO:0000256" key="1">
    <source>
        <dbReference type="SAM" id="MobiDB-lite"/>
    </source>
</evidence>
<evidence type="ECO:0000313" key="3">
    <source>
        <dbReference type="Proteomes" id="UP001359559"/>
    </source>
</evidence>
<proteinExistence type="predicted"/>
<sequence>MRLRDSRCHLRASLQKEKKKAAVVDRRWSDLVDDRPSSLRQNRPDSPRASVRADPKPRLRHEPHANRRLREHRPSNTNPNRTLREPNRPPRAKPGFDLVSYEAGPPPQV</sequence>
<name>A0AAN9K7F9_CLITE</name>
<protein>
    <submittedName>
        <fullName evidence="2">Uncharacterized protein</fullName>
    </submittedName>
</protein>
<organism evidence="2 3">
    <name type="scientific">Clitoria ternatea</name>
    <name type="common">Butterfly pea</name>
    <dbReference type="NCBI Taxonomy" id="43366"/>
    <lineage>
        <taxon>Eukaryota</taxon>
        <taxon>Viridiplantae</taxon>
        <taxon>Streptophyta</taxon>
        <taxon>Embryophyta</taxon>
        <taxon>Tracheophyta</taxon>
        <taxon>Spermatophyta</taxon>
        <taxon>Magnoliopsida</taxon>
        <taxon>eudicotyledons</taxon>
        <taxon>Gunneridae</taxon>
        <taxon>Pentapetalae</taxon>
        <taxon>rosids</taxon>
        <taxon>fabids</taxon>
        <taxon>Fabales</taxon>
        <taxon>Fabaceae</taxon>
        <taxon>Papilionoideae</taxon>
        <taxon>50 kb inversion clade</taxon>
        <taxon>NPAAA clade</taxon>
        <taxon>indigoferoid/millettioid clade</taxon>
        <taxon>Phaseoleae</taxon>
        <taxon>Clitoria</taxon>
    </lineage>
</organism>
<feature type="compositionally biased region" description="Basic and acidic residues" evidence="1">
    <location>
        <begin position="1"/>
        <end position="65"/>
    </location>
</feature>
<gene>
    <name evidence="2" type="ORF">RJT34_09907</name>
</gene>